<dbReference type="KEGG" id="saqt:GJV85_02555"/>
<dbReference type="SUPFAM" id="SSF69618">
    <property type="entry name" value="HemD-like"/>
    <property type="match status" value="1"/>
</dbReference>
<proteinExistence type="predicted"/>
<organism evidence="2 3">
    <name type="scientific">Sulfurimonas aquatica</name>
    <dbReference type="NCBI Taxonomy" id="2672570"/>
    <lineage>
        <taxon>Bacteria</taxon>
        <taxon>Pseudomonadati</taxon>
        <taxon>Campylobacterota</taxon>
        <taxon>Epsilonproteobacteria</taxon>
        <taxon>Campylobacterales</taxon>
        <taxon>Sulfurimonadaceae</taxon>
        <taxon>Sulfurimonas</taxon>
    </lineage>
</organism>
<gene>
    <name evidence="2" type="ORF">GJV85_02555</name>
</gene>
<evidence type="ECO:0000313" key="3">
    <source>
        <dbReference type="Proteomes" id="UP000671852"/>
    </source>
</evidence>
<dbReference type="InterPro" id="IPR036108">
    <property type="entry name" value="4pyrrol_syn_uPrphyn_synt_sf"/>
</dbReference>
<dbReference type="Proteomes" id="UP000671852">
    <property type="component" value="Chromosome"/>
</dbReference>
<sequence>MQKKVYLFSTSSHADAISINSLDIKLLKPEIDFSKYDYLIITSKQVSNALSQYERAEYIEKKALCISTQSAKSFEELGGKVLSLGSGYGDNLSSIIKSHPKDIKWLYLRAKVVASDFTKECLSDGYNIDEVIVYESECSQDIKNVCVSQNDTLIFTSPSSIKCFLKYHKISKTNDVIVIGRSSAKAIPKHIEYKISQETTIKSCMELLH</sequence>
<reference evidence="2" key="1">
    <citation type="submission" date="2019-11" db="EMBL/GenBank/DDBJ databases">
        <authorList>
            <person name="Kojima H."/>
        </authorList>
    </citation>
    <scope>NUCLEOTIDE SEQUENCE</scope>
    <source>
        <strain evidence="2">H1576</strain>
    </source>
</reference>
<accession>A0A975AYP5</accession>
<dbReference type="GO" id="GO:0004852">
    <property type="term" value="F:uroporphyrinogen-III synthase activity"/>
    <property type="evidence" value="ECO:0007669"/>
    <property type="project" value="InterPro"/>
</dbReference>
<dbReference type="InterPro" id="IPR003754">
    <property type="entry name" value="4pyrrol_synth_uPrphyn_synth"/>
</dbReference>
<keyword evidence="3" id="KW-1185">Reference proteome</keyword>
<feature type="domain" description="Tetrapyrrole biosynthesis uroporphyrinogen III synthase" evidence="1">
    <location>
        <begin position="27"/>
        <end position="190"/>
    </location>
</feature>
<protein>
    <submittedName>
        <fullName evidence="2">Uroporphyrinogen-III synthase</fullName>
    </submittedName>
</protein>
<name>A0A975AYP5_9BACT</name>
<dbReference type="RefSeq" id="WP_207562313.1">
    <property type="nucleotide sequence ID" value="NZ_CP046072.1"/>
</dbReference>
<evidence type="ECO:0000313" key="2">
    <source>
        <dbReference type="EMBL" id="QSZ41041.1"/>
    </source>
</evidence>
<dbReference type="Gene3D" id="3.40.50.10090">
    <property type="match status" value="2"/>
</dbReference>
<dbReference type="AlphaFoldDB" id="A0A975AYP5"/>
<dbReference type="Pfam" id="PF02602">
    <property type="entry name" value="HEM4"/>
    <property type="match status" value="1"/>
</dbReference>
<dbReference type="EMBL" id="CP046072">
    <property type="protein sequence ID" value="QSZ41041.1"/>
    <property type="molecule type" value="Genomic_DNA"/>
</dbReference>
<evidence type="ECO:0000259" key="1">
    <source>
        <dbReference type="Pfam" id="PF02602"/>
    </source>
</evidence>
<dbReference type="GO" id="GO:0033014">
    <property type="term" value="P:tetrapyrrole biosynthetic process"/>
    <property type="evidence" value="ECO:0007669"/>
    <property type="project" value="InterPro"/>
</dbReference>
<reference evidence="2" key="2">
    <citation type="submission" date="2021-04" db="EMBL/GenBank/DDBJ databases">
        <title>Isolation and characterization of a novel species of the genus Sulfurimonas.</title>
        <authorList>
            <person name="Fukui M."/>
        </authorList>
    </citation>
    <scope>NUCLEOTIDE SEQUENCE</scope>
    <source>
        <strain evidence="2">H1576</strain>
    </source>
</reference>